<evidence type="ECO:0000313" key="3">
    <source>
        <dbReference type="Proteomes" id="UP000320239"/>
    </source>
</evidence>
<dbReference type="AlphaFoldDB" id="A0A561WJX5"/>
<reference evidence="2 3" key="1">
    <citation type="submission" date="2019-06" db="EMBL/GenBank/DDBJ databases">
        <title>Sequencing the genomes of 1000 actinobacteria strains.</title>
        <authorList>
            <person name="Klenk H.-P."/>
        </authorList>
    </citation>
    <scope>NUCLEOTIDE SEQUENCE [LARGE SCALE GENOMIC DNA]</scope>
    <source>
        <strain evidence="2 3">DSM 43866</strain>
    </source>
</reference>
<sequence length="65" mass="6548">MRGILRTGLIGFVVLGSVTVADEARATPGAGVAARTVGQRAVHGAGPARHEWAAAPGGTVSTRER</sequence>
<keyword evidence="3" id="KW-1185">Reference proteome</keyword>
<protein>
    <submittedName>
        <fullName evidence="2">Uncharacterized protein</fullName>
    </submittedName>
</protein>
<organism evidence="2 3">
    <name type="scientific">Actinoplanes teichomyceticus</name>
    <dbReference type="NCBI Taxonomy" id="1867"/>
    <lineage>
        <taxon>Bacteria</taxon>
        <taxon>Bacillati</taxon>
        <taxon>Actinomycetota</taxon>
        <taxon>Actinomycetes</taxon>
        <taxon>Micromonosporales</taxon>
        <taxon>Micromonosporaceae</taxon>
        <taxon>Actinoplanes</taxon>
    </lineage>
</organism>
<gene>
    <name evidence="2" type="ORF">FHX34_102686</name>
</gene>
<name>A0A561WJX5_ACTTI</name>
<evidence type="ECO:0000256" key="1">
    <source>
        <dbReference type="SAM" id="MobiDB-lite"/>
    </source>
</evidence>
<comment type="caution">
    <text evidence="2">The sequence shown here is derived from an EMBL/GenBank/DDBJ whole genome shotgun (WGS) entry which is preliminary data.</text>
</comment>
<dbReference type="Proteomes" id="UP000320239">
    <property type="component" value="Unassembled WGS sequence"/>
</dbReference>
<dbReference type="RefSeq" id="WP_122977299.1">
    <property type="nucleotide sequence ID" value="NZ_BOMX01000079.1"/>
</dbReference>
<accession>A0A561WJX5</accession>
<feature type="region of interest" description="Disordered" evidence="1">
    <location>
        <begin position="44"/>
        <end position="65"/>
    </location>
</feature>
<dbReference type="OrthoDB" id="129561at2"/>
<proteinExistence type="predicted"/>
<evidence type="ECO:0000313" key="2">
    <source>
        <dbReference type="EMBL" id="TWG24133.1"/>
    </source>
</evidence>
<dbReference type="EMBL" id="VIWY01000002">
    <property type="protein sequence ID" value="TWG24133.1"/>
    <property type="molecule type" value="Genomic_DNA"/>
</dbReference>